<dbReference type="SUPFAM" id="SSF53067">
    <property type="entry name" value="Actin-like ATPase domain"/>
    <property type="match status" value="1"/>
</dbReference>
<dbReference type="Proteomes" id="UP000187172">
    <property type="component" value="Unassembled WGS sequence"/>
</dbReference>
<evidence type="ECO:0000313" key="2">
    <source>
        <dbReference type="EMBL" id="OMF58893.1"/>
    </source>
</evidence>
<name>A0A1R1F467_9BACL</name>
<protein>
    <submittedName>
        <fullName evidence="2">Uncharacterized protein</fullName>
    </submittedName>
</protein>
<sequence length="321" mass="34389">MSGTPGKTPAGRVATLAIDAGGTFMKGGVLENRILLAEPYLEQPSRSESDAESFIAHFASLIIRLAGAYMKGSGTPEHDVTFRIGTAFPGPFDYDHGISRIRGLGKYEQLYGVPVGQLLKKELRRRAGLPGSAPWMRTLAEADIAFGNDAVLFGMGAAKRYPGERLLCLTLGTGLGSVFMDRGRTVSGSDGVPESGMLYAETYEGAPVDGQFGRRGVLALADALQARRQGADVIDLAAAAARGEAAALRVWRTYGERLGRMLRPYAASFKPDRLILGGQIAKSLPLFGASLTDALLPVRLPVLYEDDLLRLVFYGADMLFD</sequence>
<comment type="caution">
    <text evidence="2">The sequence shown here is derived from an EMBL/GenBank/DDBJ whole genome shotgun (WGS) entry which is preliminary data.</text>
</comment>
<reference evidence="2 3" key="1">
    <citation type="submission" date="2016-11" db="EMBL/GenBank/DDBJ databases">
        <title>Paenibacillus species isolates.</title>
        <authorList>
            <person name="Beno S.M."/>
        </authorList>
    </citation>
    <scope>NUCLEOTIDE SEQUENCE [LARGE SCALE GENOMIC DNA]</scope>
    <source>
        <strain evidence="2 3">FSL R5-0378</strain>
    </source>
</reference>
<dbReference type="Pfam" id="PF00480">
    <property type="entry name" value="ROK"/>
    <property type="match status" value="1"/>
</dbReference>
<organism evidence="2 3">
    <name type="scientific">Paenibacillus rhizosphaerae</name>
    <dbReference type="NCBI Taxonomy" id="297318"/>
    <lineage>
        <taxon>Bacteria</taxon>
        <taxon>Bacillati</taxon>
        <taxon>Bacillota</taxon>
        <taxon>Bacilli</taxon>
        <taxon>Bacillales</taxon>
        <taxon>Paenibacillaceae</taxon>
        <taxon>Paenibacillus</taxon>
    </lineage>
</organism>
<dbReference type="InterPro" id="IPR043129">
    <property type="entry name" value="ATPase_NBD"/>
</dbReference>
<dbReference type="PANTHER" id="PTHR18964">
    <property type="entry name" value="ROK (REPRESSOR, ORF, KINASE) FAMILY"/>
    <property type="match status" value="1"/>
</dbReference>
<dbReference type="PANTHER" id="PTHR18964:SF149">
    <property type="entry name" value="BIFUNCTIONAL UDP-N-ACETYLGLUCOSAMINE 2-EPIMERASE_N-ACETYLMANNOSAMINE KINASE"/>
    <property type="match status" value="1"/>
</dbReference>
<dbReference type="AlphaFoldDB" id="A0A1R1F467"/>
<evidence type="ECO:0000313" key="3">
    <source>
        <dbReference type="Proteomes" id="UP000187172"/>
    </source>
</evidence>
<dbReference type="Gene3D" id="3.30.420.40">
    <property type="match status" value="2"/>
</dbReference>
<accession>A0A1R1F467</accession>
<proteinExistence type="inferred from homology"/>
<dbReference type="InterPro" id="IPR000600">
    <property type="entry name" value="ROK"/>
</dbReference>
<keyword evidence="3" id="KW-1185">Reference proteome</keyword>
<dbReference type="EMBL" id="MRTP01000001">
    <property type="protein sequence ID" value="OMF58893.1"/>
    <property type="molecule type" value="Genomic_DNA"/>
</dbReference>
<gene>
    <name evidence="2" type="ORF">BK138_10550</name>
</gene>
<evidence type="ECO:0000256" key="1">
    <source>
        <dbReference type="ARBA" id="ARBA00006479"/>
    </source>
</evidence>
<comment type="similarity">
    <text evidence="1">Belongs to the ROK (NagC/XylR) family.</text>
</comment>
<dbReference type="STRING" id="297318.BK138_10550"/>